<dbReference type="PROSITE" id="PS51352">
    <property type="entry name" value="THIOREDOXIN_2"/>
    <property type="match status" value="1"/>
</dbReference>
<evidence type="ECO:0000256" key="4">
    <source>
        <dbReference type="ARBA" id="ARBA00022559"/>
    </source>
</evidence>
<keyword evidence="7" id="KW-1015">Disulfide bond</keyword>
<dbReference type="InterPro" id="IPR036249">
    <property type="entry name" value="Thioredoxin-like_sf"/>
</dbReference>
<dbReference type="Proteomes" id="UP000749040">
    <property type="component" value="Unassembled WGS sequence"/>
</dbReference>
<comment type="subunit">
    <text evidence="2">Monomer.</text>
</comment>
<evidence type="ECO:0000256" key="11">
    <source>
        <dbReference type="ARBA" id="ARBA00041373"/>
    </source>
</evidence>
<evidence type="ECO:0000256" key="9">
    <source>
        <dbReference type="ARBA" id="ARBA00032824"/>
    </source>
</evidence>
<dbReference type="Gene3D" id="3.40.30.10">
    <property type="entry name" value="Glutaredoxin"/>
    <property type="match status" value="1"/>
</dbReference>
<evidence type="ECO:0000256" key="2">
    <source>
        <dbReference type="ARBA" id="ARBA00011245"/>
    </source>
</evidence>
<evidence type="ECO:0000256" key="8">
    <source>
        <dbReference type="ARBA" id="ARBA00023284"/>
    </source>
</evidence>
<evidence type="ECO:0000256" key="3">
    <source>
        <dbReference type="ARBA" id="ARBA00013017"/>
    </source>
</evidence>
<protein>
    <recommendedName>
        <fullName evidence="3">thioredoxin-dependent peroxiredoxin</fullName>
        <ecNumber evidence="3">1.11.1.24</ecNumber>
    </recommendedName>
    <alternativeName>
        <fullName evidence="11">Bacterioferritin comigratory protein</fullName>
    </alternativeName>
    <alternativeName>
        <fullName evidence="9">Thioredoxin peroxidase</fullName>
    </alternativeName>
</protein>
<reference evidence="14 15" key="1">
    <citation type="submission" date="2021-01" db="EMBL/GenBank/DDBJ databases">
        <title>Streptomyces acididurans sp. nov., isolated from a peat swamp forest soil.</title>
        <authorList>
            <person name="Chantavorakit T."/>
            <person name="Duangmal K."/>
        </authorList>
    </citation>
    <scope>NUCLEOTIDE SEQUENCE [LARGE SCALE GENOMIC DNA]</scope>
    <source>
        <strain evidence="14 15">KK5PA1</strain>
    </source>
</reference>
<dbReference type="PANTHER" id="PTHR42801:SF4">
    <property type="entry name" value="AHPC_TSA FAMILY PROTEIN"/>
    <property type="match status" value="1"/>
</dbReference>
<accession>A0ABS2TPS2</accession>
<dbReference type="PANTHER" id="PTHR42801">
    <property type="entry name" value="THIOREDOXIN-DEPENDENT PEROXIDE REDUCTASE"/>
    <property type="match status" value="1"/>
</dbReference>
<sequence>MSLQAGVKAPDFTLPDQAGNPVRLGDYVGRKVVVLYFYPKDNTSGCTAEACSFRDSYESFTDAGAEVIGVSSDSVESHEKFAGRHDLPFVLLSDRDRAVRKQYGASTLGVIPGRITFVIDKDGTIRHTFSSMTNIGGHIDEALKIVKELAADDH</sequence>
<dbReference type="SUPFAM" id="SSF52833">
    <property type="entry name" value="Thioredoxin-like"/>
    <property type="match status" value="1"/>
</dbReference>
<evidence type="ECO:0000313" key="14">
    <source>
        <dbReference type="EMBL" id="MBM9504832.1"/>
    </source>
</evidence>
<organism evidence="14 15">
    <name type="scientific">Actinacidiphila acididurans</name>
    <dbReference type="NCBI Taxonomy" id="2784346"/>
    <lineage>
        <taxon>Bacteria</taxon>
        <taxon>Bacillati</taxon>
        <taxon>Actinomycetota</taxon>
        <taxon>Actinomycetes</taxon>
        <taxon>Kitasatosporales</taxon>
        <taxon>Streptomycetaceae</taxon>
        <taxon>Actinacidiphila</taxon>
    </lineage>
</organism>
<comment type="catalytic activity">
    <reaction evidence="12">
        <text>a hydroperoxide + [thioredoxin]-dithiol = an alcohol + [thioredoxin]-disulfide + H2O</text>
        <dbReference type="Rhea" id="RHEA:62620"/>
        <dbReference type="Rhea" id="RHEA-COMP:10698"/>
        <dbReference type="Rhea" id="RHEA-COMP:10700"/>
        <dbReference type="ChEBI" id="CHEBI:15377"/>
        <dbReference type="ChEBI" id="CHEBI:29950"/>
        <dbReference type="ChEBI" id="CHEBI:30879"/>
        <dbReference type="ChEBI" id="CHEBI:35924"/>
        <dbReference type="ChEBI" id="CHEBI:50058"/>
        <dbReference type="EC" id="1.11.1.24"/>
    </reaction>
</comment>
<comment type="caution">
    <text evidence="14">The sequence shown here is derived from an EMBL/GenBank/DDBJ whole genome shotgun (WGS) entry which is preliminary data.</text>
</comment>
<keyword evidence="15" id="KW-1185">Reference proteome</keyword>
<evidence type="ECO:0000256" key="6">
    <source>
        <dbReference type="ARBA" id="ARBA00023002"/>
    </source>
</evidence>
<dbReference type="Pfam" id="PF00578">
    <property type="entry name" value="AhpC-TSA"/>
    <property type="match status" value="1"/>
</dbReference>
<comment type="function">
    <text evidence="1">Thiol-specific peroxidase that catalyzes the reduction of hydrogen peroxide and organic hydroperoxides to water and alcohols, respectively. Plays a role in cell protection against oxidative stress by detoxifying peroxides and as sensor of hydrogen peroxide-mediated signaling events.</text>
</comment>
<keyword evidence="6" id="KW-0560">Oxidoreductase</keyword>
<proteinExistence type="inferred from homology"/>
<evidence type="ECO:0000256" key="12">
    <source>
        <dbReference type="ARBA" id="ARBA00049091"/>
    </source>
</evidence>
<evidence type="ECO:0000256" key="10">
    <source>
        <dbReference type="ARBA" id="ARBA00038489"/>
    </source>
</evidence>
<dbReference type="EMBL" id="JADKYB010000004">
    <property type="protein sequence ID" value="MBM9504832.1"/>
    <property type="molecule type" value="Genomic_DNA"/>
</dbReference>
<evidence type="ECO:0000256" key="5">
    <source>
        <dbReference type="ARBA" id="ARBA00022862"/>
    </source>
</evidence>
<keyword evidence="4" id="KW-0575">Peroxidase</keyword>
<evidence type="ECO:0000256" key="1">
    <source>
        <dbReference type="ARBA" id="ARBA00003330"/>
    </source>
</evidence>
<comment type="similarity">
    <text evidence="10">Belongs to the peroxiredoxin family. BCP/PrxQ subfamily.</text>
</comment>
<dbReference type="InterPro" id="IPR050924">
    <property type="entry name" value="Peroxiredoxin_BCP/PrxQ"/>
</dbReference>
<evidence type="ECO:0000259" key="13">
    <source>
        <dbReference type="PROSITE" id="PS51352"/>
    </source>
</evidence>
<gene>
    <name evidence="14" type="ORF">ITX44_09835</name>
</gene>
<dbReference type="RefSeq" id="WP_205356675.1">
    <property type="nucleotide sequence ID" value="NZ_JADKYB010000004.1"/>
</dbReference>
<dbReference type="EC" id="1.11.1.24" evidence="3"/>
<feature type="domain" description="Thioredoxin" evidence="13">
    <location>
        <begin position="3"/>
        <end position="151"/>
    </location>
</feature>
<evidence type="ECO:0000313" key="15">
    <source>
        <dbReference type="Proteomes" id="UP000749040"/>
    </source>
</evidence>
<dbReference type="InterPro" id="IPR000866">
    <property type="entry name" value="AhpC/TSA"/>
</dbReference>
<dbReference type="InterPro" id="IPR024706">
    <property type="entry name" value="Peroxiredoxin_AhpC-typ"/>
</dbReference>
<evidence type="ECO:0000256" key="7">
    <source>
        <dbReference type="ARBA" id="ARBA00023157"/>
    </source>
</evidence>
<keyword evidence="5" id="KW-0049">Antioxidant</keyword>
<dbReference type="CDD" id="cd03017">
    <property type="entry name" value="PRX_BCP"/>
    <property type="match status" value="1"/>
</dbReference>
<keyword evidence="8" id="KW-0676">Redox-active center</keyword>
<dbReference type="InterPro" id="IPR013766">
    <property type="entry name" value="Thioredoxin_domain"/>
</dbReference>
<dbReference type="PIRSF" id="PIRSF000239">
    <property type="entry name" value="AHPC"/>
    <property type="match status" value="1"/>
</dbReference>
<name>A0ABS2TPS2_9ACTN</name>